<evidence type="ECO:0000256" key="2">
    <source>
        <dbReference type="SAM" id="SignalP"/>
    </source>
</evidence>
<dbReference type="STRING" id="700598.Niako_3208"/>
<dbReference type="PROSITE" id="PS51257">
    <property type="entry name" value="PROKAR_LIPOPROTEIN"/>
    <property type="match status" value="1"/>
</dbReference>
<dbReference type="CDD" id="cd00603">
    <property type="entry name" value="IPT_PCSR"/>
    <property type="match status" value="1"/>
</dbReference>
<organism evidence="4 5">
    <name type="scientific">Niastella koreensis (strain DSM 17620 / KACC 11465 / NBRC 106392 / GR20-10)</name>
    <dbReference type="NCBI Taxonomy" id="700598"/>
    <lineage>
        <taxon>Bacteria</taxon>
        <taxon>Pseudomonadati</taxon>
        <taxon>Bacteroidota</taxon>
        <taxon>Chitinophagia</taxon>
        <taxon>Chitinophagales</taxon>
        <taxon>Chitinophagaceae</taxon>
        <taxon>Niastella</taxon>
    </lineage>
</organism>
<feature type="domain" description="IPT/TIG" evidence="3">
    <location>
        <begin position="29"/>
        <end position="107"/>
    </location>
</feature>
<dbReference type="Gene3D" id="2.120.10.30">
    <property type="entry name" value="TolB, C-terminal domain"/>
    <property type="match status" value="3"/>
</dbReference>
<evidence type="ECO:0000313" key="4">
    <source>
        <dbReference type="EMBL" id="AEV99536.1"/>
    </source>
</evidence>
<keyword evidence="2" id="KW-0732">Signal</keyword>
<sequence length="500" mass="52860">MTRILALQCLFLMLIVTSCKKHDTDLPLSITSFSPASGPAGTAVRIFGTGFIVDFAPNVVKINGVQVPVNEASKTVLGVTVPDDKNCTGYITVIVNGVTVTSSSVFTFIEPSPKITRINPVYAGFDDTLAVSGSHFCNTIADNTVQLNGIPAKVVSASDTLLKVIVPKNKNCSGKVTVVSCNKMAVSDTSFIYQTKVNSVITFAGQQNPGAVDASGINAQFWSPDDIALDAAGNLIVSEIGNSKIRRITPLGVVSTIAGSGTYGYLDGPGLTAQFHFPQGLTLDNAGNIYVAEYQNQSIRKIDPAGNVTTFFINGPQGYVAYPNDVVVDASNVYVTDQSNNRICKISLQTGLLSVLSGNGNWGMVDGDPQQAQFYQPAKMALDNNNNLIIADKINGRVRKVIKASGYTSSVTLNVFSTPAGLVMDGVGNIYVTDDSTNGIYRVDPNGKLSLIAGGVRSGYIDGKPQDARFSGPRGIVIDASGNLFVADIGNNCIRKIIME</sequence>
<dbReference type="PANTHER" id="PTHR13833:SF71">
    <property type="entry name" value="NHL DOMAIN-CONTAINING PROTEIN"/>
    <property type="match status" value="1"/>
</dbReference>
<dbReference type="PATRIC" id="fig|700598.3.peg.3304"/>
<evidence type="ECO:0000256" key="1">
    <source>
        <dbReference type="ARBA" id="ARBA00022737"/>
    </source>
</evidence>
<dbReference type="OrthoDB" id="791543at2"/>
<proteinExistence type="predicted"/>
<dbReference type="HOGENOM" id="CLU_544933_0_0_10"/>
<reference evidence="4 5" key="1">
    <citation type="submission" date="2011-12" db="EMBL/GenBank/DDBJ databases">
        <title>The complete genome of Niastella koreensis GR20-10.</title>
        <authorList>
            <consortium name="US DOE Joint Genome Institute (JGI-PGF)"/>
            <person name="Lucas S."/>
            <person name="Han J."/>
            <person name="Lapidus A."/>
            <person name="Bruce D."/>
            <person name="Goodwin L."/>
            <person name="Pitluck S."/>
            <person name="Peters L."/>
            <person name="Kyrpides N."/>
            <person name="Mavromatis K."/>
            <person name="Ivanova N."/>
            <person name="Mikhailova N."/>
            <person name="Davenport K."/>
            <person name="Saunders E."/>
            <person name="Detter J.C."/>
            <person name="Tapia R."/>
            <person name="Han C."/>
            <person name="Land M."/>
            <person name="Hauser L."/>
            <person name="Markowitz V."/>
            <person name="Cheng J.-F."/>
            <person name="Hugenholtz P."/>
            <person name="Woyke T."/>
            <person name="Wu D."/>
            <person name="Tindall B."/>
            <person name="Pomrenke H."/>
            <person name="Brambilla E."/>
            <person name="Klenk H.-P."/>
            <person name="Eisen J.A."/>
        </authorList>
    </citation>
    <scope>NUCLEOTIDE SEQUENCE [LARGE SCALE GENOMIC DNA]</scope>
    <source>
        <strain evidence="5">DSM 17620 / KACC 11465 / NBRC 106392 / GR20-10</strain>
    </source>
</reference>
<name>G8TGT4_NIAKG</name>
<dbReference type="AlphaFoldDB" id="G8TGT4"/>
<dbReference type="RefSeq" id="WP_014219450.1">
    <property type="nucleotide sequence ID" value="NC_016609.1"/>
</dbReference>
<dbReference type="KEGG" id="nko:Niako_3208"/>
<feature type="domain" description="IPT/TIG" evidence="3">
    <location>
        <begin position="113"/>
        <end position="193"/>
    </location>
</feature>
<keyword evidence="4" id="KW-0675">Receptor</keyword>
<dbReference type="InterPro" id="IPR002909">
    <property type="entry name" value="IPT_dom"/>
</dbReference>
<dbReference type="EMBL" id="CP003178">
    <property type="protein sequence ID" value="AEV99536.1"/>
    <property type="molecule type" value="Genomic_DNA"/>
</dbReference>
<dbReference type="eggNOG" id="COG3386">
    <property type="taxonomic scope" value="Bacteria"/>
</dbReference>
<evidence type="ECO:0000259" key="3">
    <source>
        <dbReference type="Pfam" id="PF01833"/>
    </source>
</evidence>
<keyword evidence="1" id="KW-0677">Repeat</keyword>
<gene>
    <name evidence="4" type="ordered locus">Niako_3208</name>
</gene>
<dbReference type="InterPro" id="IPR014756">
    <property type="entry name" value="Ig_E-set"/>
</dbReference>
<dbReference type="Gene3D" id="2.60.40.10">
    <property type="entry name" value="Immunoglobulins"/>
    <property type="match status" value="1"/>
</dbReference>
<evidence type="ECO:0000313" key="5">
    <source>
        <dbReference type="Proteomes" id="UP000005438"/>
    </source>
</evidence>
<dbReference type="Pfam" id="PF01436">
    <property type="entry name" value="NHL"/>
    <property type="match status" value="2"/>
</dbReference>
<dbReference type="SUPFAM" id="SSF63829">
    <property type="entry name" value="Calcium-dependent phosphotriesterase"/>
    <property type="match status" value="1"/>
</dbReference>
<dbReference type="Proteomes" id="UP000005438">
    <property type="component" value="Chromosome"/>
</dbReference>
<dbReference type="PANTHER" id="PTHR13833">
    <property type="match status" value="1"/>
</dbReference>
<dbReference type="InterPro" id="IPR011042">
    <property type="entry name" value="6-blade_b-propeller_TolB-like"/>
</dbReference>
<protein>
    <submittedName>
        <fullName evidence="4">Cell surface receptor IPT/TIG domain protein</fullName>
    </submittedName>
</protein>
<dbReference type="InterPro" id="IPR013783">
    <property type="entry name" value="Ig-like_fold"/>
</dbReference>
<feature type="chain" id="PRO_5003517597" evidence="2">
    <location>
        <begin position="22"/>
        <end position="500"/>
    </location>
</feature>
<feature type="signal peptide" evidence="2">
    <location>
        <begin position="1"/>
        <end position="21"/>
    </location>
</feature>
<dbReference type="Pfam" id="PF01833">
    <property type="entry name" value="TIG"/>
    <property type="match status" value="2"/>
</dbReference>
<dbReference type="InterPro" id="IPR001258">
    <property type="entry name" value="NHL_repeat"/>
</dbReference>
<dbReference type="SUPFAM" id="SSF81296">
    <property type="entry name" value="E set domains"/>
    <property type="match status" value="2"/>
</dbReference>
<accession>G8TGT4</accession>